<proteinExistence type="predicted"/>
<evidence type="ECO:0000313" key="1">
    <source>
        <dbReference type="EMBL" id="DAD79130.1"/>
    </source>
</evidence>
<name>A0A8S5MA48_9CAUD</name>
<dbReference type="EMBL" id="BK014859">
    <property type="protein sequence ID" value="DAD79130.1"/>
    <property type="molecule type" value="Genomic_DNA"/>
</dbReference>
<protein>
    <submittedName>
        <fullName evidence="1">Uncharacterized protein</fullName>
    </submittedName>
</protein>
<reference evidence="1" key="1">
    <citation type="journal article" date="2021" name="Proc. Natl. Acad. Sci. U.S.A.">
        <title>A Catalog of Tens of Thousands of Viruses from Human Metagenomes Reveals Hidden Associations with Chronic Diseases.</title>
        <authorList>
            <person name="Tisza M.J."/>
            <person name="Buck C.B."/>
        </authorList>
    </citation>
    <scope>NUCLEOTIDE SEQUENCE</scope>
    <source>
        <strain evidence="1">CtsDY37</strain>
    </source>
</reference>
<sequence>MMPSTYINLDEYEKAFIIAAIQIKVENEKKENDKIRRHRKK</sequence>
<organism evidence="1">
    <name type="scientific">Siphoviridae sp. ctsDY37</name>
    <dbReference type="NCBI Taxonomy" id="2826483"/>
    <lineage>
        <taxon>Viruses</taxon>
        <taxon>Duplodnaviria</taxon>
        <taxon>Heunggongvirae</taxon>
        <taxon>Uroviricota</taxon>
        <taxon>Caudoviricetes</taxon>
    </lineage>
</organism>
<accession>A0A8S5MA48</accession>